<dbReference type="Pfam" id="PF22848">
    <property type="entry name" value="ASD1_dom"/>
    <property type="match status" value="1"/>
</dbReference>
<comment type="catalytic activity">
    <reaction evidence="1">
        <text>Hydrolysis of terminal non-reducing alpha-L-arabinofuranoside residues in alpha-L-arabinosides.</text>
        <dbReference type="EC" id="3.2.1.55"/>
    </reaction>
</comment>
<comment type="similarity">
    <text evidence="3">Belongs to the glycosyl hydrolase 51 family.</text>
</comment>
<dbReference type="Gene3D" id="3.20.20.80">
    <property type="entry name" value="Glycosidases"/>
    <property type="match status" value="1"/>
</dbReference>
<dbReference type="InterPro" id="IPR017853">
    <property type="entry name" value="GH"/>
</dbReference>
<evidence type="ECO:0000256" key="3">
    <source>
        <dbReference type="ARBA" id="ARBA00007186"/>
    </source>
</evidence>
<gene>
    <name evidence="10" type="ORF">BDV40DRAFT_277555</name>
</gene>
<evidence type="ECO:0000313" key="10">
    <source>
        <dbReference type="EMBL" id="KAE8157741.1"/>
    </source>
</evidence>
<keyword evidence="6" id="KW-0119">Carbohydrate metabolism</keyword>
<dbReference type="Proteomes" id="UP000326950">
    <property type="component" value="Unassembled WGS sequence"/>
</dbReference>
<accession>A0A5N6UHR0</accession>
<reference evidence="10 11" key="1">
    <citation type="submission" date="2019-04" db="EMBL/GenBank/DDBJ databases">
        <title>Friends and foes A comparative genomics study of 23 Aspergillus species from section Flavi.</title>
        <authorList>
            <consortium name="DOE Joint Genome Institute"/>
            <person name="Kjaerbolling I."/>
            <person name="Vesth T."/>
            <person name="Frisvad J.C."/>
            <person name="Nybo J.L."/>
            <person name="Theobald S."/>
            <person name="Kildgaard S."/>
            <person name="Isbrandt T."/>
            <person name="Kuo A."/>
            <person name="Sato A."/>
            <person name="Lyhne E.K."/>
            <person name="Kogle M.E."/>
            <person name="Wiebenga A."/>
            <person name="Kun R.S."/>
            <person name="Lubbers R.J."/>
            <person name="Makela M.R."/>
            <person name="Barry K."/>
            <person name="Chovatia M."/>
            <person name="Clum A."/>
            <person name="Daum C."/>
            <person name="Haridas S."/>
            <person name="He G."/>
            <person name="LaButti K."/>
            <person name="Lipzen A."/>
            <person name="Mondo S."/>
            <person name="Riley R."/>
            <person name="Salamov A."/>
            <person name="Simmons B.A."/>
            <person name="Magnuson J.K."/>
            <person name="Henrissat B."/>
            <person name="Mortensen U.H."/>
            <person name="Larsen T.O."/>
            <person name="Devries R.P."/>
            <person name="Grigoriev I.V."/>
            <person name="Machida M."/>
            <person name="Baker S.E."/>
            <person name="Andersen M.R."/>
        </authorList>
    </citation>
    <scope>NUCLEOTIDE SEQUENCE [LARGE SCALE GENOMIC DNA]</scope>
    <source>
        <strain evidence="10 11">CBS 117626</strain>
    </source>
</reference>
<dbReference type="Pfam" id="PF06964">
    <property type="entry name" value="Alpha-L-AF_C"/>
    <property type="match status" value="1"/>
</dbReference>
<dbReference type="SMART" id="SM00813">
    <property type="entry name" value="Alpha-L-AF_C"/>
    <property type="match status" value="1"/>
</dbReference>
<dbReference type="InterPro" id="IPR013780">
    <property type="entry name" value="Glyco_hydro_b"/>
</dbReference>
<dbReference type="GO" id="GO:0046556">
    <property type="term" value="F:alpha-L-arabinofuranosidase activity"/>
    <property type="evidence" value="ECO:0007669"/>
    <property type="project" value="UniProtKB-EC"/>
</dbReference>
<dbReference type="InterPro" id="IPR010720">
    <property type="entry name" value="Alpha-L-AF_C"/>
</dbReference>
<evidence type="ECO:0000256" key="5">
    <source>
        <dbReference type="ARBA" id="ARBA00022801"/>
    </source>
</evidence>
<dbReference type="EC" id="3.2.1.55" evidence="4"/>
<dbReference type="SUPFAM" id="SSF51445">
    <property type="entry name" value="(Trans)glycosidases"/>
    <property type="match status" value="1"/>
</dbReference>
<dbReference type="Gene3D" id="2.60.40.1180">
    <property type="entry name" value="Golgi alpha-mannosidase II"/>
    <property type="match status" value="1"/>
</dbReference>
<dbReference type="EMBL" id="ML738714">
    <property type="protein sequence ID" value="KAE8157741.1"/>
    <property type="molecule type" value="Genomic_DNA"/>
</dbReference>
<sequence>MIAGTWVDASMAASTTRVIPCQMRTASGKMSLKLSRPSTFPLSATPAVTSWRRITGLTVLVLKTSVLHGMLCDDDEAFDNPPLVVSSSKICLFPKGFLATGKLSKQMLTINRPELAWLGTETNQFGTDEFLKWCEVLGTEPYFCLNFGTGTLDEALAWVEYCNGTGNTYYANLRRKNGRQEPYNVKYWALGNETWGPWQVEQMTKEAYSHKAYQWAKALKLLDPSLVLILCGQDGTASWDYYTLKHCLLPVNSPLSTSAVPLIDMHSIHLYTCSSSHLPNATAPLAAERAIEITSSLIDLARIENGVPPEQTRPTICFDEWNVWDPIRAEGSKGAEECYTLSDALAVAVWLNVFVRKSKDLGMACIAQTVNVISPLMTTKEGITKQTTWWPLYLFSKYMRGWTISAHLASATYEGETSPKWIRGVKETPWLDVSAVLGEDGYVNVAVVNIHEEKAIETKIDGASGEVTVFTVTGDSVAATNMKGKEEVAVVESTWDGQGPYAFPKHSLTLLRWKA</sequence>
<proteinExistence type="inferred from homology"/>
<evidence type="ECO:0000259" key="9">
    <source>
        <dbReference type="SMART" id="SM00813"/>
    </source>
</evidence>
<comment type="function">
    <text evidence="8">Alpha-L-arabinofuranosidase involved in the degradation of arabinoxylan, a major component of plant hemicellulose. Acts only on small linear 1,5-alpha-linked L-arabinofuranosyl oligosaccharides.</text>
</comment>
<evidence type="ECO:0000256" key="6">
    <source>
        <dbReference type="ARBA" id="ARBA00023277"/>
    </source>
</evidence>
<dbReference type="GO" id="GO:0046373">
    <property type="term" value="P:L-arabinose metabolic process"/>
    <property type="evidence" value="ECO:0007669"/>
    <property type="project" value="InterPro"/>
</dbReference>
<dbReference type="PANTHER" id="PTHR43576">
    <property type="entry name" value="ALPHA-L-ARABINOFURANOSIDASE C-RELATED"/>
    <property type="match status" value="1"/>
</dbReference>
<dbReference type="GO" id="GO:0031222">
    <property type="term" value="P:arabinan catabolic process"/>
    <property type="evidence" value="ECO:0007669"/>
    <property type="project" value="UniProtKB-UniPathway"/>
</dbReference>
<dbReference type="AlphaFoldDB" id="A0A5N6UHR0"/>
<keyword evidence="7" id="KW-0326">Glycosidase</keyword>
<organism evidence="10 11">
    <name type="scientific">Aspergillus tamarii</name>
    <dbReference type="NCBI Taxonomy" id="41984"/>
    <lineage>
        <taxon>Eukaryota</taxon>
        <taxon>Fungi</taxon>
        <taxon>Dikarya</taxon>
        <taxon>Ascomycota</taxon>
        <taxon>Pezizomycotina</taxon>
        <taxon>Eurotiomycetes</taxon>
        <taxon>Eurotiomycetidae</taxon>
        <taxon>Eurotiales</taxon>
        <taxon>Aspergillaceae</taxon>
        <taxon>Aspergillus</taxon>
        <taxon>Aspergillus subgen. Circumdati</taxon>
    </lineage>
</organism>
<evidence type="ECO:0000256" key="8">
    <source>
        <dbReference type="ARBA" id="ARBA00037415"/>
    </source>
</evidence>
<evidence type="ECO:0000256" key="2">
    <source>
        <dbReference type="ARBA" id="ARBA00004834"/>
    </source>
</evidence>
<feature type="domain" description="Alpha-L-arabinofuranosidase C-terminal" evidence="9">
    <location>
        <begin position="319"/>
        <end position="507"/>
    </location>
</feature>
<comment type="pathway">
    <text evidence="2">Glycan metabolism; L-arabinan degradation.</text>
</comment>
<name>A0A5N6UHR0_ASPTM</name>
<keyword evidence="11" id="KW-1185">Reference proteome</keyword>
<evidence type="ECO:0000313" key="11">
    <source>
        <dbReference type="Proteomes" id="UP000326950"/>
    </source>
</evidence>
<dbReference type="PANTHER" id="PTHR43576:SF3">
    <property type="entry name" value="ALPHA-L-ARABINOFURANOSIDASE C"/>
    <property type="match status" value="1"/>
</dbReference>
<evidence type="ECO:0000256" key="4">
    <source>
        <dbReference type="ARBA" id="ARBA00012670"/>
    </source>
</evidence>
<dbReference type="UniPathway" id="UPA00667"/>
<dbReference type="SUPFAM" id="SSF51011">
    <property type="entry name" value="Glycosyl hydrolase domain"/>
    <property type="match status" value="1"/>
</dbReference>
<evidence type="ECO:0000256" key="1">
    <source>
        <dbReference type="ARBA" id="ARBA00001462"/>
    </source>
</evidence>
<protein>
    <recommendedName>
        <fullName evidence="4">non-reducing end alpha-L-arabinofuranosidase</fullName>
        <ecNumber evidence="4">3.2.1.55</ecNumber>
    </recommendedName>
</protein>
<keyword evidence="5 10" id="KW-0378">Hydrolase</keyword>
<dbReference type="InterPro" id="IPR055235">
    <property type="entry name" value="ASD1_cat"/>
</dbReference>
<evidence type="ECO:0000256" key="7">
    <source>
        <dbReference type="ARBA" id="ARBA00023295"/>
    </source>
</evidence>
<dbReference type="OrthoDB" id="3032304at2759"/>